<sequence length="44" mass="4640">MTCTGVGLAGVFQWNINCPNPVMSDVIRAGALSFVLGSDSRHFA</sequence>
<evidence type="ECO:0000313" key="1">
    <source>
        <dbReference type="EMBL" id="KAA1257453.1"/>
    </source>
</evidence>
<gene>
    <name evidence="1" type="ORF">LF1_53020</name>
</gene>
<evidence type="ECO:0000313" key="2">
    <source>
        <dbReference type="Proteomes" id="UP000322699"/>
    </source>
</evidence>
<keyword evidence="2" id="KW-1185">Reference proteome</keyword>
<dbReference type="EMBL" id="VRLW01000002">
    <property type="protein sequence ID" value="KAA1257453.1"/>
    <property type="molecule type" value="Genomic_DNA"/>
</dbReference>
<proteinExistence type="predicted"/>
<organism evidence="1 2">
    <name type="scientific">Rubripirellula obstinata</name>
    <dbReference type="NCBI Taxonomy" id="406547"/>
    <lineage>
        <taxon>Bacteria</taxon>
        <taxon>Pseudomonadati</taxon>
        <taxon>Planctomycetota</taxon>
        <taxon>Planctomycetia</taxon>
        <taxon>Pirellulales</taxon>
        <taxon>Pirellulaceae</taxon>
        <taxon>Rubripirellula</taxon>
    </lineage>
</organism>
<dbReference type="Proteomes" id="UP000322699">
    <property type="component" value="Unassembled WGS sequence"/>
</dbReference>
<name>A0A5B1CDF3_9BACT</name>
<protein>
    <submittedName>
        <fullName evidence="1">Uncharacterized protein</fullName>
    </submittedName>
</protein>
<dbReference type="AlphaFoldDB" id="A0A5B1CDF3"/>
<reference evidence="1 2" key="1">
    <citation type="submission" date="2019-08" db="EMBL/GenBank/DDBJ databases">
        <title>Deep-cultivation of Planctomycetes and their phenomic and genomic characterization uncovers novel biology.</title>
        <authorList>
            <person name="Wiegand S."/>
            <person name="Jogler M."/>
            <person name="Boedeker C."/>
            <person name="Pinto D."/>
            <person name="Vollmers J."/>
            <person name="Rivas-Marin E."/>
            <person name="Kohn T."/>
            <person name="Peeters S.H."/>
            <person name="Heuer A."/>
            <person name="Rast P."/>
            <person name="Oberbeckmann S."/>
            <person name="Bunk B."/>
            <person name="Jeske O."/>
            <person name="Meyerdierks A."/>
            <person name="Storesund J.E."/>
            <person name="Kallscheuer N."/>
            <person name="Luecker S."/>
            <person name="Lage O.M."/>
            <person name="Pohl T."/>
            <person name="Merkel B.J."/>
            <person name="Hornburger P."/>
            <person name="Mueller R.-W."/>
            <person name="Bruemmer F."/>
            <person name="Labrenz M."/>
            <person name="Spormann A.M."/>
            <person name="Op Den Camp H."/>
            <person name="Overmann J."/>
            <person name="Amann R."/>
            <person name="Jetten M.S.M."/>
            <person name="Mascher T."/>
            <person name="Medema M.H."/>
            <person name="Devos D.P."/>
            <person name="Kaster A.-K."/>
            <person name="Ovreas L."/>
            <person name="Rohde M."/>
            <person name="Galperin M.Y."/>
            <person name="Jogler C."/>
        </authorList>
    </citation>
    <scope>NUCLEOTIDE SEQUENCE [LARGE SCALE GENOMIC DNA]</scope>
    <source>
        <strain evidence="1 2">LF1</strain>
    </source>
</reference>
<accession>A0A5B1CDF3</accession>
<comment type="caution">
    <text evidence="1">The sequence shown here is derived from an EMBL/GenBank/DDBJ whole genome shotgun (WGS) entry which is preliminary data.</text>
</comment>